<reference evidence="1" key="1">
    <citation type="journal article" date="2023" name="Mol. Phylogenet. Evol.">
        <title>Genome-scale phylogeny and comparative genomics of the fungal order Sordariales.</title>
        <authorList>
            <person name="Hensen N."/>
            <person name="Bonometti L."/>
            <person name="Westerberg I."/>
            <person name="Brannstrom I.O."/>
            <person name="Guillou S."/>
            <person name="Cros-Aarteil S."/>
            <person name="Calhoun S."/>
            <person name="Haridas S."/>
            <person name="Kuo A."/>
            <person name="Mondo S."/>
            <person name="Pangilinan J."/>
            <person name="Riley R."/>
            <person name="LaButti K."/>
            <person name="Andreopoulos B."/>
            <person name="Lipzen A."/>
            <person name="Chen C."/>
            <person name="Yan M."/>
            <person name="Daum C."/>
            <person name="Ng V."/>
            <person name="Clum A."/>
            <person name="Steindorff A."/>
            <person name="Ohm R.A."/>
            <person name="Martin F."/>
            <person name="Silar P."/>
            <person name="Natvig D.O."/>
            <person name="Lalanne C."/>
            <person name="Gautier V."/>
            <person name="Ament-Velasquez S.L."/>
            <person name="Kruys A."/>
            <person name="Hutchinson M.I."/>
            <person name="Powell A.J."/>
            <person name="Barry K."/>
            <person name="Miller A.N."/>
            <person name="Grigoriev I.V."/>
            <person name="Debuchy R."/>
            <person name="Gladieux P."/>
            <person name="Hiltunen Thoren M."/>
            <person name="Johannesson H."/>
        </authorList>
    </citation>
    <scope>NUCLEOTIDE SEQUENCE</scope>
    <source>
        <strain evidence="1">FGSC 1904</strain>
    </source>
</reference>
<dbReference type="Proteomes" id="UP001281003">
    <property type="component" value="Unassembled WGS sequence"/>
</dbReference>
<gene>
    <name evidence="1" type="ORF">B0T20DRAFT_234311</name>
</gene>
<evidence type="ECO:0000313" key="2">
    <source>
        <dbReference type="Proteomes" id="UP001281003"/>
    </source>
</evidence>
<comment type="caution">
    <text evidence="1">The sequence shown here is derived from an EMBL/GenBank/DDBJ whole genome shotgun (WGS) entry which is preliminary data.</text>
</comment>
<evidence type="ECO:0000313" key="1">
    <source>
        <dbReference type="EMBL" id="KAK3397887.1"/>
    </source>
</evidence>
<reference evidence="1" key="2">
    <citation type="submission" date="2023-07" db="EMBL/GenBank/DDBJ databases">
        <authorList>
            <consortium name="Lawrence Berkeley National Laboratory"/>
            <person name="Haridas S."/>
            <person name="Hensen N."/>
            <person name="Bonometti L."/>
            <person name="Westerberg I."/>
            <person name="Brannstrom I.O."/>
            <person name="Guillou S."/>
            <person name="Cros-Aarteil S."/>
            <person name="Calhoun S."/>
            <person name="Kuo A."/>
            <person name="Mondo S."/>
            <person name="Pangilinan J."/>
            <person name="Riley R."/>
            <person name="LaButti K."/>
            <person name="Andreopoulos B."/>
            <person name="Lipzen A."/>
            <person name="Chen C."/>
            <person name="Yanf M."/>
            <person name="Daum C."/>
            <person name="Ng V."/>
            <person name="Clum A."/>
            <person name="Steindorff A."/>
            <person name="Ohm R."/>
            <person name="Martin F."/>
            <person name="Silar P."/>
            <person name="Natvig D."/>
            <person name="Lalanne C."/>
            <person name="Gautier V."/>
            <person name="Ament-velasquez S.L."/>
            <person name="Kruys A."/>
            <person name="Hutchinson M.I."/>
            <person name="Powell A.J."/>
            <person name="Barry K."/>
            <person name="Miller A.N."/>
            <person name="Grigoriev I.V."/>
            <person name="Debuchy R."/>
            <person name="Gladieux P."/>
            <person name="Thoren M.H."/>
            <person name="Johannesson H."/>
        </authorList>
    </citation>
    <scope>NUCLEOTIDE SEQUENCE</scope>
    <source>
        <strain evidence="1">FGSC 1904</strain>
    </source>
</reference>
<accession>A0AAE0PDL1</accession>
<organism evidence="1 2">
    <name type="scientific">Sordaria brevicollis</name>
    <dbReference type="NCBI Taxonomy" id="83679"/>
    <lineage>
        <taxon>Eukaryota</taxon>
        <taxon>Fungi</taxon>
        <taxon>Dikarya</taxon>
        <taxon>Ascomycota</taxon>
        <taxon>Pezizomycotina</taxon>
        <taxon>Sordariomycetes</taxon>
        <taxon>Sordariomycetidae</taxon>
        <taxon>Sordariales</taxon>
        <taxon>Sordariaceae</taxon>
        <taxon>Sordaria</taxon>
    </lineage>
</organism>
<name>A0AAE0PDL1_SORBR</name>
<sequence length="241" mass="27466">MRGSWKQEWKKSMRWQYMRRDETHAPVLHSPIADLSREPQDPKRMVQGRLPTTRFSPNPGPILNVEGCQTRPYDLTAANLMSCSSYRMDFHACLTSTRFTQLLGGFLFVPPRLLMTIWLPRLRLSSVTISELAPAWRSCEVGDPHGCALVDIFSETNMRRSSKYGRPRGSNIHKTFPIPTSSRMTVGLPAAFMTQTSQGDVHVVGSAERAVELWKFPSISRKALDVDFKPSNTTGHWFKRR</sequence>
<protein>
    <submittedName>
        <fullName evidence="1">Uncharacterized protein</fullName>
    </submittedName>
</protein>
<keyword evidence="2" id="KW-1185">Reference proteome</keyword>
<proteinExistence type="predicted"/>
<dbReference type="AlphaFoldDB" id="A0AAE0PDL1"/>
<dbReference type="EMBL" id="JAUTDP010000007">
    <property type="protein sequence ID" value="KAK3397887.1"/>
    <property type="molecule type" value="Genomic_DNA"/>
</dbReference>